<organism evidence="1 2">
    <name type="scientific">Cotesia typhae</name>
    <dbReference type="NCBI Taxonomy" id="2053667"/>
    <lineage>
        <taxon>Eukaryota</taxon>
        <taxon>Metazoa</taxon>
        <taxon>Ecdysozoa</taxon>
        <taxon>Arthropoda</taxon>
        <taxon>Hexapoda</taxon>
        <taxon>Insecta</taxon>
        <taxon>Pterygota</taxon>
        <taxon>Neoptera</taxon>
        <taxon>Endopterygota</taxon>
        <taxon>Hymenoptera</taxon>
        <taxon>Apocrita</taxon>
        <taxon>Ichneumonoidea</taxon>
        <taxon>Braconidae</taxon>
        <taxon>Microgastrinae</taxon>
        <taxon>Cotesia</taxon>
    </lineage>
</organism>
<name>A0A8J5QPT0_9HYME</name>
<evidence type="ECO:0000313" key="1">
    <source>
        <dbReference type="EMBL" id="KAG8034901.1"/>
    </source>
</evidence>
<dbReference type="Proteomes" id="UP000729913">
    <property type="component" value="Unassembled WGS sequence"/>
</dbReference>
<reference evidence="1" key="1">
    <citation type="submission" date="2020-03" db="EMBL/GenBank/DDBJ databases">
        <authorList>
            <person name="Chebbi M.A."/>
            <person name="Drezen J.M."/>
        </authorList>
    </citation>
    <scope>NUCLEOTIDE SEQUENCE</scope>
    <source>
        <tissue evidence="1">Whole body</tissue>
    </source>
</reference>
<gene>
    <name evidence="1" type="ORF">G9C98_007977</name>
</gene>
<evidence type="ECO:0000313" key="2">
    <source>
        <dbReference type="Proteomes" id="UP000729913"/>
    </source>
</evidence>
<protein>
    <submittedName>
        <fullName evidence="1">Uncharacterized protein</fullName>
    </submittedName>
</protein>
<dbReference type="AlphaFoldDB" id="A0A8J5QPT0"/>
<comment type="caution">
    <text evidence="1">The sequence shown here is derived from an EMBL/GenBank/DDBJ whole genome shotgun (WGS) entry which is preliminary data.</text>
</comment>
<keyword evidence="2" id="KW-1185">Reference proteome</keyword>
<accession>A0A8J5QPT0</accession>
<reference evidence="1" key="2">
    <citation type="submission" date="2021-04" db="EMBL/GenBank/DDBJ databases">
        <title>Genome-wide patterns of bracovirus chromosomal integration into multiple host tissues during parasitism.</title>
        <authorList>
            <person name="Chebbi M.A.C."/>
        </authorList>
    </citation>
    <scope>NUCLEOTIDE SEQUENCE</scope>
    <source>
        <tissue evidence="1">Whole body</tissue>
    </source>
</reference>
<dbReference type="EMBL" id="JAAOIC020000067">
    <property type="protein sequence ID" value="KAG8034901.1"/>
    <property type="molecule type" value="Genomic_DNA"/>
</dbReference>
<proteinExistence type="predicted"/>
<sequence length="303" mass="34427">MDGECEFGCGIGEIECKKLNACCSRSTRGLFSRGLIFSWKEDFDPEPEARSQKPGARSRIRSCVKKMQENKKKTLYSWEINFDGNLFSEKNCEAVLISPLSLLAEAECVQRELNISDAHINVNYRHVSAVYVNVATINKNNIYFSEGIQENLNILVSKIALLFTDQPVVSSDYSVLSPAALVLTYNDPCGYREENLIVEMAVSDDGLIDFSRCFVPVFNETNIDVSPCKFIDGRVSCTYNEEINDKDLRLKNFVYCQKKSEERKFLIGMLMEKTLKELKGSSDWKMSEKISVESLITSGYIYF</sequence>